<evidence type="ECO:0000313" key="2">
    <source>
        <dbReference type="Proteomes" id="UP000234420"/>
    </source>
</evidence>
<dbReference type="AlphaFoldDB" id="A0A2N4UWJ6"/>
<reference evidence="1 2" key="1">
    <citation type="journal article" date="2018" name="Syst. Appl. Microbiol.">
        <title>Photobacterium carnosum sp. nov., isolated from spoiled modified atmosphere packaged poultry meat.</title>
        <authorList>
            <person name="Hilgarth M."/>
            <person name="Fuertes S."/>
            <person name="Ehrmann M."/>
            <person name="Vogel R.F."/>
        </authorList>
    </citation>
    <scope>NUCLEOTIDE SEQUENCE [LARGE SCALE GENOMIC DNA]</scope>
    <source>
        <strain evidence="1 2">TMW 2.2021</strain>
    </source>
</reference>
<gene>
    <name evidence="1" type="ORF">CIK00_03695</name>
</gene>
<keyword evidence="2" id="KW-1185">Reference proteome</keyword>
<accession>A0A2N4UWJ6</accession>
<comment type="caution">
    <text evidence="1">The sequence shown here is derived from an EMBL/GenBank/DDBJ whole genome shotgun (WGS) entry which is preliminary data.</text>
</comment>
<organism evidence="1 2">
    <name type="scientific">Photobacterium carnosum</name>
    <dbReference type="NCBI Taxonomy" id="2023717"/>
    <lineage>
        <taxon>Bacteria</taxon>
        <taxon>Pseudomonadati</taxon>
        <taxon>Pseudomonadota</taxon>
        <taxon>Gammaproteobacteria</taxon>
        <taxon>Vibrionales</taxon>
        <taxon>Vibrionaceae</taxon>
        <taxon>Photobacterium</taxon>
    </lineage>
</organism>
<dbReference type="EMBL" id="NPIB01000002">
    <property type="protein sequence ID" value="PLC59386.1"/>
    <property type="molecule type" value="Genomic_DNA"/>
</dbReference>
<proteinExistence type="predicted"/>
<name>A0A2N4UWJ6_9GAMM</name>
<evidence type="ECO:0000313" key="1">
    <source>
        <dbReference type="EMBL" id="PLC59386.1"/>
    </source>
</evidence>
<protein>
    <submittedName>
        <fullName evidence="1">Uncharacterized protein</fullName>
    </submittedName>
</protein>
<dbReference type="Proteomes" id="UP000234420">
    <property type="component" value="Unassembled WGS sequence"/>
</dbReference>
<sequence length="105" mass="11878">MINECDVMNTTKMELLDVASSLWDFHCSKNTKSFSLQARMICGCSVVSLYCINVHGHTTPVMINAIWAKKIASIFNCHNHTYLNNIISHVHLVIMSTGAYQIKFK</sequence>